<feature type="transmembrane region" description="Helical" evidence="1">
    <location>
        <begin position="18"/>
        <end position="37"/>
    </location>
</feature>
<dbReference type="KEGG" id="cdrk:B9W14_02600"/>
<reference evidence="3" key="1">
    <citation type="submission" date="2017-04" db="EMBL/GenBank/DDBJ databases">
        <authorList>
            <person name="Song Y."/>
            <person name="Cho B.-K."/>
        </authorList>
    </citation>
    <scope>NUCLEOTIDE SEQUENCE [LARGE SCALE GENOMIC DNA]</scope>
    <source>
        <strain evidence="3">SL1</strain>
    </source>
</reference>
<evidence type="ECO:0000256" key="1">
    <source>
        <dbReference type="SAM" id="Phobius"/>
    </source>
</evidence>
<dbReference type="CDD" id="cd21809">
    <property type="entry name" value="ABC-2_lan_permease-like"/>
    <property type="match status" value="1"/>
</dbReference>
<name>A0A2U8DL51_9CLOT</name>
<gene>
    <name evidence="2" type="ORF">B9W14_02600</name>
</gene>
<evidence type="ECO:0008006" key="4">
    <source>
        <dbReference type="Google" id="ProtNLM"/>
    </source>
</evidence>
<dbReference type="Pfam" id="PF12730">
    <property type="entry name" value="ABC2_membrane_4"/>
    <property type="match status" value="1"/>
</dbReference>
<dbReference type="Proteomes" id="UP000244910">
    <property type="component" value="Chromosome"/>
</dbReference>
<evidence type="ECO:0000313" key="3">
    <source>
        <dbReference type="Proteomes" id="UP000244910"/>
    </source>
</evidence>
<dbReference type="PANTHER" id="PTHR37305">
    <property type="entry name" value="INTEGRAL MEMBRANE PROTEIN-RELATED"/>
    <property type="match status" value="1"/>
</dbReference>
<feature type="transmembrane region" description="Helical" evidence="1">
    <location>
        <begin position="217"/>
        <end position="239"/>
    </location>
</feature>
<dbReference type="RefSeq" id="WP_032078954.1">
    <property type="nucleotide sequence ID" value="NZ_CP020953.1"/>
</dbReference>
<feature type="transmembrane region" description="Helical" evidence="1">
    <location>
        <begin position="142"/>
        <end position="162"/>
    </location>
</feature>
<accession>A0A2U8DL51</accession>
<feature type="transmembrane region" description="Helical" evidence="1">
    <location>
        <begin position="98"/>
        <end position="122"/>
    </location>
</feature>
<dbReference type="PANTHER" id="PTHR37305:SF1">
    <property type="entry name" value="MEMBRANE PROTEIN"/>
    <property type="match status" value="1"/>
</dbReference>
<sequence>MLVHAISAECLKLRRSKILLPCIGLPILGVLIGAGNFNANRAALSMPDWQALWTQVALFYGYFFYPILLAICAAYLWRMEHTNYNWNSLMTAPIPVRVIFMSKLMVLVAIGFTVQIFLLFLYWGVGKFLFHFTSAFPVGMAVQWLICGWIAAISVAAMQLFLSTWIRSFAIPIGISLGCCIFGLALYALGIGKLFPNSLLILGVGATDAVSVPVGDVISIMIVSLIYTVLFILLSIGYLKKKDVVAL</sequence>
<keyword evidence="3" id="KW-1185">Reference proteome</keyword>
<feature type="transmembrane region" description="Helical" evidence="1">
    <location>
        <begin position="57"/>
        <end position="77"/>
    </location>
</feature>
<evidence type="ECO:0000313" key="2">
    <source>
        <dbReference type="EMBL" id="AWI03426.1"/>
    </source>
</evidence>
<feature type="transmembrane region" description="Helical" evidence="1">
    <location>
        <begin position="169"/>
        <end position="190"/>
    </location>
</feature>
<keyword evidence="1" id="KW-0472">Membrane</keyword>
<dbReference type="EMBL" id="CP020953">
    <property type="protein sequence ID" value="AWI03426.1"/>
    <property type="molecule type" value="Genomic_DNA"/>
</dbReference>
<organism evidence="2 3">
    <name type="scientific">Clostridium drakei</name>
    <dbReference type="NCBI Taxonomy" id="332101"/>
    <lineage>
        <taxon>Bacteria</taxon>
        <taxon>Bacillati</taxon>
        <taxon>Bacillota</taxon>
        <taxon>Clostridia</taxon>
        <taxon>Eubacteriales</taxon>
        <taxon>Clostridiaceae</taxon>
        <taxon>Clostridium</taxon>
    </lineage>
</organism>
<proteinExistence type="predicted"/>
<protein>
    <recommendedName>
        <fullName evidence="4">Multidrug ABC transporter permease</fullName>
    </recommendedName>
</protein>
<keyword evidence="1" id="KW-0812">Transmembrane</keyword>
<keyword evidence="1" id="KW-1133">Transmembrane helix</keyword>
<dbReference type="AlphaFoldDB" id="A0A2U8DL51"/>
<dbReference type="OrthoDB" id="9781996at2"/>